<dbReference type="EC" id="5.3.1.13" evidence="6"/>
<dbReference type="FunFam" id="3.40.50.10490:FF:000011">
    <property type="entry name" value="Arabinose 5-phosphate isomerase"/>
    <property type="match status" value="1"/>
</dbReference>
<keyword evidence="2" id="KW-0677">Repeat</keyword>
<dbReference type="PANTHER" id="PTHR42745:SF1">
    <property type="entry name" value="ARABINOSE 5-PHOSPHATE ISOMERASE KDSD"/>
    <property type="match status" value="1"/>
</dbReference>
<dbReference type="AlphaFoldDB" id="A0A3B0RZY7"/>
<evidence type="ECO:0000259" key="5">
    <source>
        <dbReference type="PROSITE" id="PS51464"/>
    </source>
</evidence>
<proteinExistence type="inferred from homology"/>
<keyword evidence="3" id="KW-0129">CBS domain</keyword>
<keyword evidence="6" id="KW-0413">Isomerase</keyword>
<dbReference type="SUPFAM" id="SSF53697">
    <property type="entry name" value="SIS domain"/>
    <property type="match status" value="1"/>
</dbReference>
<dbReference type="GO" id="GO:0097367">
    <property type="term" value="F:carbohydrate derivative binding"/>
    <property type="evidence" value="ECO:0007669"/>
    <property type="project" value="InterPro"/>
</dbReference>
<sequence>MTKPPKNAELLSLAKSVIQSEANALAQLADNLTDDFAQATRLIHSTNGHCIVSGVGKSGHIGRKIAATFSSTGTPSFFIHPTEASHGDLGMIGADACVLAISNSGETRELRDLIVHCREQKIPLIAITRNPDSFLSKHADVTLVLPVADEACPNGLAPTTSTTMTLALGDALAIASMRLNGFSREDFGQRHPGGTLGLSLQKVSSYLLENTDPVPMVSKTATGKEVVQAITEGRQGCIAVIDQGGRFCGMITDGDLRRAMEQDFFDKTAAQIMTGKPATAVPNQRMKELIHIMTTRRIANLFVIEDGKPVGLVHIKDLMQRGFV</sequence>
<name>A0A3B0RZY7_9ZZZZ</name>
<feature type="domain" description="CBS" evidence="4">
    <location>
        <begin position="209"/>
        <end position="267"/>
    </location>
</feature>
<dbReference type="InterPro" id="IPR000644">
    <property type="entry name" value="CBS_dom"/>
</dbReference>
<dbReference type="Gene3D" id="3.10.580.10">
    <property type="entry name" value="CBS-domain"/>
    <property type="match status" value="1"/>
</dbReference>
<dbReference type="PIRSF" id="PIRSF004692">
    <property type="entry name" value="KdsD_KpsF"/>
    <property type="match status" value="1"/>
</dbReference>
<dbReference type="InterPro" id="IPR001347">
    <property type="entry name" value="SIS_dom"/>
</dbReference>
<dbReference type="InterPro" id="IPR035474">
    <property type="entry name" value="SIS_Kpsf"/>
</dbReference>
<dbReference type="PROSITE" id="PS51371">
    <property type="entry name" value="CBS"/>
    <property type="match status" value="2"/>
</dbReference>
<comment type="similarity">
    <text evidence="1">Belongs to the SIS family. GutQ/KpsF subfamily.</text>
</comment>
<dbReference type="GO" id="GO:0019146">
    <property type="term" value="F:arabinose-5-phosphate isomerase activity"/>
    <property type="evidence" value="ECO:0007669"/>
    <property type="project" value="UniProtKB-EC"/>
</dbReference>
<dbReference type="Gene3D" id="3.40.50.10490">
    <property type="entry name" value="Glucose-6-phosphate isomerase like protein, domain 1"/>
    <property type="match status" value="1"/>
</dbReference>
<dbReference type="InterPro" id="IPR046348">
    <property type="entry name" value="SIS_dom_sf"/>
</dbReference>
<dbReference type="CDD" id="cd04604">
    <property type="entry name" value="CBS_pair_SIS_assoc"/>
    <property type="match status" value="1"/>
</dbReference>
<organism evidence="6">
    <name type="scientific">hydrothermal vent metagenome</name>
    <dbReference type="NCBI Taxonomy" id="652676"/>
    <lineage>
        <taxon>unclassified sequences</taxon>
        <taxon>metagenomes</taxon>
        <taxon>ecological metagenomes</taxon>
    </lineage>
</organism>
<evidence type="ECO:0000256" key="2">
    <source>
        <dbReference type="ARBA" id="ARBA00022737"/>
    </source>
</evidence>
<dbReference type="NCBIfam" id="TIGR00393">
    <property type="entry name" value="kpsF"/>
    <property type="match status" value="1"/>
</dbReference>
<dbReference type="InterPro" id="IPR050986">
    <property type="entry name" value="GutQ/KpsF_isomerases"/>
</dbReference>
<accession>A0A3B0RZY7</accession>
<dbReference type="InterPro" id="IPR046342">
    <property type="entry name" value="CBS_dom_sf"/>
</dbReference>
<dbReference type="GO" id="GO:1901135">
    <property type="term" value="P:carbohydrate derivative metabolic process"/>
    <property type="evidence" value="ECO:0007669"/>
    <property type="project" value="InterPro"/>
</dbReference>
<dbReference type="PANTHER" id="PTHR42745">
    <property type="match status" value="1"/>
</dbReference>
<feature type="domain" description="CBS" evidence="4">
    <location>
        <begin position="273"/>
        <end position="324"/>
    </location>
</feature>
<evidence type="ECO:0000256" key="3">
    <source>
        <dbReference type="ARBA" id="ARBA00023122"/>
    </source>
</evidence>
<dbReference type="GO" id="GO:0005975">
    <property type="term" value="P:carbohydrate metabolic process"/>
    <property type="evidence" value="ECO:0007669"/>
    <property type="project" value="InterPro"/>
</dbReference>
<evidence type="ECO:0000259" key="4">
    <source>
        <dbReference type="PROSITE" id="PS51371"/>
    </source>
</evidence>
<dbReference type="Pfam" id="PF01380">
    <property type="entry name" value="SIS"/>
    <property type="match status" value="1"/>
</dbReference>
<evidence type="ECO:0000313" key="6">
    <source>
        <dbReference type="EMBL" id="VAV99170.1"/>
    </source>
</evidence>
<dbReference type="PROSITE" id="PS51464">
    <property type="entry name" value="SIS"/>
    <property type="match status" value="1"/>
</dbReference>
<dbReference type="EMBL" id="UOEE01000271">
    <property type="protein sequence ID" value="VAV99170.1"/>
    <property type="molecule type" value="Genomic_DNA"/>
</dbReference>
<dbReference type="SMART" id="SM00116">
    <property type="entry name" value="CBS"/>
    <property type="match status" value="2"/>
</dbReference>
<feature type="domain" description="SIS" evidence="5">
    <location>
        <begin position="32"/>
        <end position="182"/>
    </location>
</feature>
<reference evidence="6" key="1">
    <citation type="submission" date="2018-06" db="EMBL/GenBank/DDBJ databases">
        <authorList>
            <person name="Zhirakovskaya E."/>
        </authorList>
    </citation>
    <scope>NUCLEOTIDE SEQUENCE</scope>
</reference>
<gene>
    <name evidence="6" type="ORF">MNBD_ALPHA06-1594</name>
</gene>
<dbReference type="InterPro" id="IPR004800">
    <property type="entry name" value="KdsD/KpsF-type"/>
</dbReference>
<evidence type="ECO:0000256" key="1">
    <source>
        <dbReference type="ARBA" id="ARBA00008165"/>
    </source>
</evidence>
<protein>
    <submittedName>
        <fullName evidence="6">D-arabinose 5-phosphate isomerase</fullName>
        <ecNumber evidence="6">5.3.1.13</ecNumber>
    </submittedName>
</protein>
<dbReference type="CDD" id="cd05014">
    <property type="entry name" value="SIS_Kpsf"/>
    <property type="match status" value="1"/>
</dbReference>
<dbReference type="Pfam" id="PF00571">
    <property type="entry name" value="CBS"/>
    <property type="match status" value="2"/>
</dbReference>